<name>A0AAW1DPW4_9HEMI</name>
<feature type="compositionally biased region" description="Low complexity" evidence="2">
    <location>
        <begin position="250"/>
        <end position="265"/>
    </location>
</feature>
<dbReference type="AlphaFoldDB" id="A0AAW1DPW4"/>
<feature type="region of interest" description="Disordered" evidence="2">
    <location>
        <begin position="1"/>
        <end position="129"/>
    </location>
</feature>
<evidence type="ECO:0000256" key="1">
    <source>
        <dbReference type="ARBA" id="ARBA00022441"/>
    </source>
</evidence>
<dbReference type="InterPro" id="IPR003961">
    <property type="entry name" value="FN3_dom"/>
</dbReference>
<evidence type="ECO:0000259" key="3">
    <source>
        <dbReference type="PROSITE" id="PS50853"/>
    </source>
</evidence>
<feature type="compositionally biased region" description="Polar residues" evidence="2">
    <location>
        <begin position="32"/>
        <end position="42"/>
    </location>
</feature>
<dbReference type="Gene3D" id="2.60.40.10">
    <property type="entry name" value="Immunoglobulins"/>
    <property type="match status" value="2"/>
</dbReference>
<protein>
    <recommendedName>
        <fullName evidence="3">Fibronectin type-III domain-containing protein</fullName>
    </recommendedName>
</protein>
<accession>A0AAW1DPW4</accession>
<dbReference type="GO" id="GO:0003713">
    <property type="term" value="F:transcription coactivator activity"/>
    <property type="evidence" value="ECO:0007669"/>
    <property type="project" value="TreeGrafter"/>
</dbReference>
<reference evidence="4 5" key="1">
    <citation type="submission" date="2022-12" db="EMBL/GenBank/DDBJ databases">
        <title>Chromosome-level genome assembly of true bugs.</title>
        <authorList>
            <person name="Ma L."/>
            <person name="Li H."/>
        </authorList>
    </citation>
    <scope>NUCLEOTIDE SEQUENCE [LARGE SCALE GENOMIC DNA]</scope>
    <source>
        <strain evidence="4">Lab_2022b</strain>
    </source>
</reference>
<feature type="region of interest" description="Disordered" evidence="2">
    <location>
        <begin position="157"/>
        <end position="200"/>
    </location>
</feature>
<comment type="caution">
    <text evidence="4">The sequence shown here is derived from an EMBL/GenBank/DDBJ whole genome shotgun (WGS) entry which is preliminary data.</text>
</comment>
<dbReference type="CDD" id="cd00063">
    <property type="entry name" value="FN3"/>
    <property type="match status" value="2"/>
</dbReference>
<dbReference type="PANTHER" id="PTHR46003:SF2">
    <property type="entry name" value="HOST CELL FACTOR 2"/>
    <property type="match status" value="1"/>
</dbReference>
<feature type="region of interest" description="Disordered" evidence="2">
    <location>
        <begin position="237"/>
        <end position="265"/>
    </location>
</feature>
<dbReference type="InterPro" id="IPR013783">
    <property type="entry name" value="Ig-like_fold"/>
</dbReference>
<dbReference type="PROSITE" id="PS50853">
    <property type="entry name" value="FN3"/>
    <property type="match status" value="1"/>
</dbReference>
<dbReference type="Proteomes" id="UP001461498">
    <property type="component" value="Unassembled WGS sequence"/>
</dbReference>
<proteinExistence type="predicted"/>
<organism evidence="4 5">
    <name type="scientific">Rhynocoris fuscipes</name>
    <dbReference type="NCBI Taxonomy" id="488301"/>
    <lineage>
        <taxon>Eukaryota</taxon>
        <taxon>Metazoa</taxon>
        <taxon>Ecdysozoa</taxon>
        <taxon>Arthropoda</taxon>
        <taxon>Hexapoda</taxon>
        <taxon>Insecta</taxon>
        <taxon>Pterygota</taxon>
        <taxon>Neoptera</taxon>
        <taxon>Paraneoptera</taxon>
        <taxon>Hemiptera</taxon>
        <taxon>Heteroptera</taxon>
        <taxon>Panheteroptera</taxon>
        <taxon>Cimicomorpha</taxon>
        <taxon>Reduviidae</taxon>
        <taxon>Harpactorinae</taxon>
        <taxon>Harpactorini</taxon>
        <taxon>Rhynocoris</taxon>
    </lineage>
</organism>
<feature type="compositionally biased region" description="Basic and acidic residues" evidence="2">
    <location>
        <begin position="58"/>
        <end position="71"/>
    </location>
</feature>
<dbReference type="PANTHER" id="PTHR46003">
    <property type="entry name" value="HOST CELL FACTOR"/>
    <property type="match status" value="1"/>
</dbReference>
<feature type="region of interest" description="Disordered" evidence="2">
    <location>
        <begin position="578"/>
        <end position="602"/>
    </location>
</feature>
<sequence>MDESAASEDQVAVAEIPEKSEAEEVSEFLEQTKVNPVGNDNSECAEKEPEGGGVVEGESMKAEEAMEKPEDTVMETEETNQESVIEKEAEEVLMEVDQPQPSLKQQAESEQHLEMPSSLEEGSAAQVTEDIASTAEEMAEPVIAAEPVQVVQPAVTTKLEPNEEETNVNVNDSAAVAEETHNFEAAKEDDVSPKPPQNITAESVSQIAQATPQTLVQPAEAETLELQDENLATPVTDVQESSLQQSEPNAQPLPQQTPQQAAAQVLPQVAVQPPSAQVAVQPSPQAAATVAVGKTDNKQVAKVKVKTENVQVPSAVTSAVTKPNQARLVQQQAKLVGNKPNNAAATDDLATLATAALTCNQTSNGVNTNTTEPVKKEPVWCDVGIIKGTSCFVNSYFEPNYSHDPEHESITIDSLPDFSELFKLELEPGTAYKFRVAAINSCGRGPWSEVSAFKTCLPGYPGAPSSIKISKSAEGAHLSWEPPSNPAGNIIEYSVCLAVRNSTQQQGEQKTHQLAFVRVYSGPQNQTVVPNTSLAAAHIDTTSKPAIIFRIAAKNEKGFGPATQVRWLQDVVAAPGGTLKSLPKKEPMPQSIPHKRPKVDDF</sequence>
<evidence type="ECO:0000256" key="2">
    <source>
        <dbReference type="SAM" id="MobiDB-lite"/>
    </source>
</evidence>
<dbReference type="GO" id="GO:0035097">
    <property type="term" value="C:histone methyltransferase complex"/>
    <property type="evidence" value="ECO:0007669"/>
    <property type="project" value="TreeGrafter"/>
</dbReference>
<keyword evidence="1" id="KW-0880">Kelch repeat</keyword>
<keyword evidence="5" id="KW-1185">Reference proteome</keyword>
<feature type="domain" description="Fibronectin type-III" evidence="3">
    <location>
        <begin position="353"/>
        <end position="458"/>
    </location>
</feature>
<evidence type="ECO:0000313" key="5">
    <source>
        <dbReference type="Proteomes" id="UP001461498"/>
    </source>
</evidence>
<dbReference type="InterPro" id="IPR036116">
    <property type="entry name" value="FN3_sf"/>
</dbReference>
<gene>
    <name evidence="4" type="ORF">O3M35_001323</name>
</gene>
<feature type="compositionally biased region" description="Basic residues" evidence="2">
    <location>
        <begin position="593"/>
        <end position="602"/>
    </location>
</feature>
<feature type="compositionally biased region" description="Polar residues" evidence="2">
    <location>
        <begin position="237"/>
        <end position="249"/>
    </location>
</feature>
<evidence type="ECO:0000313" key="4">
    <source>
        <dbReference type="EMBL" id="KAK9513043.1"/>
    </source>
</evidence>
<feature type="compositionally biased region" description="Basic and acidic residues" evidence="2">
    <location>
        <begin position="178"/>
        <end position="192"/>
    </location>
</feature>
<dbReference type="EMBL" id="JAPXFL010000001">
    <property type="protein sequence ID" value="KAK9513043.1"/>
    <property type="molecule type" value="Genomic_DNA"/>
</dbReference>
<dbReference type="GO" id="GO:0006338">
    <property type="term" value="P:chromatin remodeling"/>
    <property type="evidence" value="ECO:0007669"/>
    <property type="project" value="TreeGrafter"/>
</dbReference>
<dbReference type="InterPro" id="IPR043536">
    <property type="entry name" value="HCF1/2"/>
</dbReference>
<dbReference type="SUPFAM" id="SSF49265">
    <property type="entry name" value="Fibronectin type III"/>
    <property type="match status" value="1"/>
</dbReference>
<dbReference type="SMART" id="SM00060">
    <property type="entry name" value="FN3"/>
    <property type="match status" value="2"/>
</dbReference>